<dbReference type="SUPFAM" id="SSF53335">
    <property type="entry name" value="S-adenosyl-L-methionine-dependent methyltransferases"/>
    <property type="match status" value="1"/>
</dbReference>
<sequence>MENHALSIGVPSAAVVAEMSSSARALENEKDKPLVCDALAADLAGARALKQARMRAASLSMASSQGHGAPSMPGDAVPKPRVTRLVMRTLYFDDALRVALGQHHRAQAGVLRSLAQEAGHGVGCSQVVLLGAGMDTRAWRLPLASSAGPSDDGVSTDPRRTNGGLGPVDVGVMGRGGTARQPLLLQPALRHPGSSKACGLVECPGPGHATPLTQGCQMP</sequence>
<dbReference type="EMBL" id="BLLF01004740">
    <property type="protein sequence ID" value="GFH30163.1"/>
    <property type="molecule type" value="Genomic_DNA"/>
</dbReference>
<reference evidence="4 5" key="1">
    <citation type="submission" date="2020-02" db="EMBL/GenBank/DDBJ databases">
        <title>Draft genome sequence of Haematococcus lacustris strain NIES-144.</title>
        <authorList>
            <person name="Morimoto D."/>
            <person name="Nakagawa S."/>
            <person name="Yoshida T."/>
            <person name="Sawayama S."/>
        </authorList>
    </citation>
    <scope>NUCLEOTIDE SEQUENCE [LARGE SCALE GENOMIC DNA]</scope>
    <source>
        <strain evidence="4 5">NIES-144</strain>
    </source>
</reference>
<gene>
    <name evidence="4" type="ORF">HaLaN_28961</name>
</gene>
<evidence type="ECO:0000256" key="2">
    <source>
        <dbReference type="ARBA" id="ARBA00022679"/>
    </source>
</evidence>
<dbReference type="Gene3D" id="3.40.50.150">
    <property type="entry name" value="Vaccinia Virus protein VP39"/>
    <property type="match status" value="1"/>
</dbReference>
<evidence type="ECO:0000256" key="3">
    <source>
        <dbReference type="SAM" id="MobiDB-lite"/>
    </source>
</evidence>
<proteinExistence type="predicted"/>
<dbReference type="Pfam" id="PF04072">
    <property type="entry name" value="LCM"/>
    <property type="match status" value="1"/>
</dbReference>
<dbReference type="AlphaFoldDB" id="A0A6A0ACS0"/>
<dbReference type="Proteomes" id="UP000485058">
    <property type="component" value="Unassembled WGS sequence"/>
</dbReference>
<accession>A0A6A0ACS0</accession>
<keyword evidence="2" id="KW-0808">Transferase</keyword>
<dbReference type="GO" id="GO:0008168">
    <property type="term" value="F:methyltransferase activity"/>
    <property type="evidence" value="ECO:0007669"/>
    <property type="project" value="UniProtKB-KW"/>
</dbReference>
<name>A0A6A0ACS0_HAELA</name>
<protein>
    <submittedName>
        <fullName evidence="4">Uncharacterized protein</fullName>
    </submittedName>
</protein>
<dbReference type="PANTHER" id="PTHR43619">
    <property type="entry name" value="S-ADENOSYL-L-METHIONINE-DEPENDENT METHYLTRANSFERASE YKTD-RELATED"/>
    <property type="match status" value="1"/>
</dbReference>
<dbReference type="GO" id="GO:0032259">
    <property type="term" value="P:methylation"/>
    <property type="evidence" value="ECO:0007669"/>
    <property type="project" value="UniProtKB-KW"/>
</dbReference>
<dbReference type="PANTHER" id="PTHR43619:SF2">
    <property type="entry name" value="S-ADENOSYL-L-METHIONINE-DEPENDENT METHYLTRANSFERASES SUPERFAMILY PROTEIN"/>
    <property type="match status" value="1"/>
</dbReference>
<evidence type="ECO:0000256" key="1">
    <source>
        <dbReference type="ARBA" id="ARBA00022603"/>
    </source>
</evidence>
<dbReference type="InterPro" id="IPR007213">
    <property type="entry name" value="Ppm1/Ppm2/Tcmp"/>
</dbReference>
<comment type="caution">
    <text evidence="4">The sequence shown here is derived from an EMBL/GenBank/DDBJ whole genome shotgun (WGS) entry which is preliminary data.</text>
</comment>
<evidence type="ECO:0000313" key="4">
    <source>
        <dbReference type="EMBL" id="GFH30163.1"/>
    </source>
</evidence>
<feature type="region of interest" description="Disordered" evidence="3">
    <location>
        <begin position="144"/>
        <end position="170"/>
    </location>
</feature>
<evidence type="ECO:0000313" key="5">
    <source>
        <dbReference type="Proteomes" id="UP000485058"/>
    </source>
</evidence>
<keyword evidence="1" id="KW-0489">Methyltransferase</keyword>
<organism evidence="4 5">
    <name type="scientific">Haematococcus lacustris</name>
    <name type="common">Green alga</name>
    <name type="synonym">Haematococcus pluvialis</name>
    <dbReference type="NCBI Taxonomy" id="44745"/>
    <lineage>
        <taxon>Eukaryota</taxon>
        <taxon>Viridiplantae</taxon>
        <taxon>Chlorophyta</taxon>
        <taxon>core chlorophytes</taxon>
        <taxon>Chlorophyceae</taxon>
        <taxon>CS clade</taxon>
        <taxon>Chlamydomonadales</taxon>
        <taxon>Haematococcaceae</taxon>
        <taxon>Haematococcus</taxon>
    </lineage>
</organism>
<dbReference type="InterPro" id="IPR029063">
    <property type="entry name" value="SAM-dependent_MTases_sf"/>
</dbReference>
<keyword evidence="5" id="KW-1185">Reference proteome</keyword>